<dbReference type="PANTHER" id="PTHR35340:SF5">
    <property type="entry name" value="ASST-DOMAIN-CONTAINING PROTEIN"/>
    <property type="match status" value="1"/>
</dbReference>
<dbReference type="RefSeq" id="WP_142535653.1">
    <property type="nucleotide sequence ID" value="NZ_SGJB01000006.1"/>
</dbReference>
<reference evidence="1 2" key="1">
    <citation type="submission" date="2019-02" db="EMBL/GenBank/DDBJ databases">
        <title>Peptostreptococcaceae bacterium ZHW00191 nov., a new bacterium isolated from the human gut.</title>
        <authorList>
            <person name="Zhou H.-W."/>
            <person name="Chen X.-J."/>
        </authorList>
    </citation>
    <scope>NUCLEOTIDE SEQUENCE [LARGE SCALE GENOMIC DNA]</scope>
    <source>
        <strain evidence="1 2">ZHW00191</strain>
    </source>
</reference>
<dbReference type="PANTHER" id="PTHR35340">
    <property type="entry name" value="PQQ ENZYME REPEAT PROTEIN-RELATED"/>
    <property type="match status" value="1"/>
</dbReference>
<evidence type="ECO:0000313" key="1">
    <source>
        <dbReference type="EMBL" id="TQQ84824.1"/>
    </source>
</evidence>
<dbReference type="InterPro" id="IPR011047">
    <property type="entry name" value="Quinoprotein_ADH-like_sf"/>
</dbReference>
<dbReference type="EMBL" id="SGJB01000006">
    <property type="protein sequence ID" value="TQQ84824.1"/>
    <property type="molecule type" value="Genomic_DNA"/>
</dbReference>
<sequence length="487" mass="55812">MKKIFIAIAAVVLTAVIVVFAVGNINKDDGRNFNIEFNGKSISMNSNNGEKGYNVSEMRTGAVNNIKIKDISEVEQIKINDIEYPVKSELKYSISSIDDENKIKLSVKFSDDNGTYDYYINTMSTDFPGYSVKAESPYDGDYYMTTHNEEHNYVFVLNEDGSMKYYKETESNPFNFQKVTTEDGDIRYLYMDTLKDKSYRISSIGYSPTQLVVLDENYNEINNIMMSEYDTIEEGDPLENHDYIYIDDNHYILSSYQQVTATNIPDSVSGGKTPEVVEEVIQEVKDGKVVWQWRSSQYPELYAQSKEGNTYSEENDSALDYLHFNSMTIDESDGNLVCSFRNLDEVVKINRKTGEIMWTLGGDGDDFSMTEEQKFSRQHHVTFTDDGYITVYDNGDKNESTRIVKLKLDEKNMKVTEYASYDIGDFYKYMGSVSEVDKDNQVFMIGTGGKTSEQDTVAFEKNFSTGEVYFEFGFDSGESMYRCHKIK</sequence>
<accession>A0A544QVW7</accession>
<evidence type="ECO:0008006" key="3">
    <source>
        <dbReference type="Google" id="ProtNLM"/>
    </source>
</evidence>
<dbReference type="InterPro" id="IPR039535">
    <property type="entry name" value="ASST-like"/>
</dbReference>
<dbReference type="OrthoDB" id="264813at2"/>
<evidence type="ECO:0000313" key="2">
    <source>
        <dbReference type="Proteomes" id="UP000317863"/>
    </source>
</evidence>
<comment type="caution">
    <text evidence="1">The sequence shown here is derived from an EMBL/GenBank/DDBJ whole genome shotgun (WGS) entry which is preliminary data.</text>
</comment>
<proteinExistence type="predicted"/>
<dbReference type="SUPFAM" id="SSF50998">
    <property type="entry name" value="Quinoprotein alcohol dehydrogenase-like"/>
    <property type="match status" value="1"/>
</dbReference>
<protein>
    <recommendedName>
        <fullName evidence="3">Arylsulfotransferase N-terminal domain-containing protein</fullName>
    </recommendedName>
</protein>
<dbReference type="Proteomes" id="UP000317863">
    <property type="component" value="Unassembled WGS sequence"/>
</dbReference>
<organism evidence="1 2">
    <name type="scientific">Peptacetobacter hominis</name>
    <dbReference type="NCBI Taxonomy" id="2743610"/>
    <lineage>
        <taxon>Bacteria</taxon>
        <taxon>Bacillati</taxon>
        <taxon>Bacillota</taxon>
        <taxon>Clostridia</taxon>
        <taxon>Peptostreptococcales</taxon>
        <taxon>Peptostreptococcaceae</taxon>
        <taxon>Peptacetobacter</taxon>
    </lineage>
</organism>
<name>A0A544QVW7_9FIRM</name>
<gene>
    <name evidence="1" type="ORF">EXD82_04150</name>
</gene>
<dbReference type="AlphaFoldDB" id="A0A544QVW7"/>
<dbReference type="InterPro" id="IPR053143">
    <property type="entry name" value="Arylsulfate_ST"/>
</dbReference>
<keyword evidence="2" id="KW-1185">Reference proteome</keyword>
<dbReference type="Pfam" id="PF14269">
    <property type="entry name" value="Arylsulfotran_2"/>
    <property type="match status" value="1"/>
</dbReference>